<keyword evidence="4 7" id="KW-0472">Membrane</keyword>
<feature type="transmembrane region" description="Helical" evidence="7">
    <location>
        <begin position="136"/>
        <end position="163"/>
    </location>
</feature>
<dbReference type="Proteomes" id="UP001285441">
    <property type="component" value="Unassembled WGS sequence"/>
</dbReference>
<keyword evidence="3 7" id="KW-1133">Transmembrane helix</keyword>
<feature type="region of interest" description="Disordered" evidence="6">
    <location>
        <begin position="314"/>
        <end position="347"/>
    </location>
</feature>
<accession>A0AAE0NGS4</accession>
<evidence type="ECO:0000313" key="9">
    <source>
        <dbReference type="EMBL" id="KAK3381227.1"/>
    </source>
</evidence>
<feature type="transmembrane region" description="Helical" evidence="7">
    <location>
        <begin position="213"/>
        <end position="231"/>
    </location>
</feature>
<dbReference type="AlphaFoldDB" id="A0AAE0NGS4"/>
<evidence type="ECO:0000256" key="2">
    <source>
        <dbReference type="ARBA" id="ARBA00022692"/>
    </source>
</evidence>
<dbReference type="InterPro" id="IPR049326">
    <property type="entry name" value="Rhodopsin_dom_fungi"/>
</dbReference>
<evidence type="ECO:0000313" key="10">
    <source>
        <dbReference type="Proteomes" id="UP001285441"/>
    </source>
</evidence>
<dbReference type="GO" id="GO:0016020">
    <property type="term" value="C:membrane"/>
    <property type="evidence" value="ECO:0007669"/>
    <property type="project" value="UniProtKB-SubCell"/>
</dbReference>
<feature type="transmembrane region" description="Helical" evidence="7">
    <location>
        <begin position="55"/>
        <end position="74"/>
    </location>
</feature>
<feature type="transmembrane region" description="Helical" evidence="7">
    <location>
        <begin position="251"/>
        <end position="273"/>
    </location>
</feature>
<evidence type="ECO:0000256" key="5">
    <source>
        <dbReference type="ARBA" id="ARBA00038359"/>
    </source>
</evidence>
<comment type="caution">
    <text evidence="9">The sequence shown here is derived from an EMBL/GenBank/DDBJ whole genome shotgun (WGS) entry which is preliminary data.</text>
</comment>
<proteinExistence type="inferred from homology"/>
<comment type="subcellular location">
    <subcellularLocation>
        <location evidence="1">Membrane</location>
        <topology evidence="1">Multi-pass membrane protein</topology>
    </subcellularLocation>
</comment>
<evidence type="ECO:0000256" key="6">
    <source>
        <dbReference type="SAM" id="MobiDB-lite"/>
    </source>
</evidence>
<keyword evidence="10" id="KW-1185">Reference proteome</keyword>
<evidence type="ECO:0000256" key="3">
    <source>
        <dbReference type="ARBA" id="ARBA00022989"/>
    </source>
</evidence>
<feature type="compositionally biased region" description="Polar residues" evidence="6">
    <location>
        <begin position="333"/>
        <end position="347"/>
    </location>
</feature>
<reference evidence="9" key="2">
    <citation type="submission" date="2023-06" db="EMBL/GenBank/DDBJ databases">
        <authorList>
            <consortium name="Lawrence Berkeley National Laboratory"/>
            <person name="Haridas S."/>
            <person name="Hensen N."/>
            <person name="Bonometti L."/>
            <person name="Westerberg I."/>
            <person name="Brannstrom I.O."/>
            <person name="Guillou S."/>
            <person name="Cros-Aarteil S."/>
            <person name="Calhoun S."/>
            <person name="Kuo A."/>
            <person name="Mondo S."/>
            <person name="Pangilinan J."/>
            <person name="Riley R."/>
            <person name="LaButti K."/>
            <person name="Andreopoulos B."/>
            <person name="Lipzen A."/>
            <person name="Chen C."/>
            <person name="Yanf M."/>
            <person name="Daum C."/>
            <person name="Ng V."/>
            <person name="Clum A."/>
            <person name="Steindorff A."/>
            <person name="Ohm R."/>
            <person name="Martin F."/>
            <person name="Silar P."/>
            <person name="Natvig D."/>
            <person name="Lalanne C."/>
            <person name="Gautier V."/>
            <person name="Ament-velasquez S.L."/>
            <person name="Kruys A."/>
            <person name="Hutchinson M.I."/>
            <person name="Powell A.J."/>
            <person name="Barry K."/>
            <person name="Miller A.N."/>
            <person name="Grigoriev I.V."/>
            <person name="Debuchy R."/>
            <person name="Gladieux P."/>
            <person name="Thoren M.H."/>
            <person name="Johannesson H."/>
        </authorList>
    </citation>
    <scope>NUCLEOTIDE SEQUENCE</scope>
    <source>
        <strain evidence="9">CBS 232.78</strain>
    </source>
</reference>
<dbReference type="EMBL" id="JAULSW010000005">
    <property type="protein sequence ID" value="KAK3381227.1"/>
    <property type="molecule type" value="Genomic_DNA"/>
</dbReference>
<reference evidence="9" key="1">
    <citation type="journal article" date="2023" name="Mol. Phylogenet. Evol.">
        <title>Genome-scale phylogeny and comparative genomics of the fungal order Sordariales.</title>
        <authorList>
            <person name="Hensen N."/>
            <person name="Bonometti L."/>
            <person name="Westerberg I."/>
            <person name="Brannstrom I.O."/>
            <person name="Guillou S."/>
            <person name="Cros-Aarteil S."/>
            <person name="Calhoun S."/>
            <person name="Haridas S."/>
            <person name="Kuo A."/>
            <person name="Mondo S."/>
            <person name="Pangilinan J."/>
            <person name="Riley R."/>
            <person name="LaButti K."/>
            <person name="Andreopoulos B."/>
            <person name="Lipzen A."/>
            <person name="Chen C."/>
            <person name="Yan M."/>
            <person name="Daum C."/>
            <person name="Ng V."/>
            <person name="Clum A."/>
            <person name="Steindorff A."/>
            <person name="Ohm R.A."/>
            <person name="Martin F."/>
            <person name="Silar P."/>
            <person name="Natvig D.O."/>
            <person name="Lalanne C."/>
            <person name="Gautier V."/>
            <person name="Ament-Velasquez S.L."/>
            <person name="Kruys A."/>
            <person name="Hutchinson M.I."/>
            <person name="Powell A.J."/>
            <person name="Barry K."/>
            <person name="Miller A.N."/>
            <person name="Grigoriev I.V."/>
            <person name="Debuchy R."/>
            <person name="Gladieux P."/>
            <person name="Hiltunen Thoren M."/>
            <person name="Johannesson H."/>
        </authorList>
    </citation>
    <scope>NUCLEOTIDE SEQUENCE</scope>
    <source>
        <strain evidence="9">CBS 232.78</strain>
    </source>
</reference>
<feature type="domain" description="Rhodopsin" evidence="8">
    <location>
        <begin position="39"/>
        <end position="279"/>
    </location>
</feature>
<evidence type="ECO:0000256" key="4">
    <source>
        <dbReference type="ARBA" id="ARBA00023136"/>
    </source>
</evidence>
<feature type="transmembrane region" description="Helical" evidence="7">
    <location>
        <begin position="94"/>
        <end position="124"/>
    </location>
</feature>
<comment type="similarity">
    <text evidence="5">Belongs to the SAT4 family.</text>
</comment>
<evidence type="ECO:0000256" key="7">
    <source>
        <dbReference type="SAM" id="Phobius"/>
    </source>
</evidence>
<feature type="transmembrane region" description="Helical" evidence="7">
    <location>
        <begin position="183"/>
        <end position="201"/>
    </location>
</feature>
<dbReference type="InterPro" id="IPR052337">
    <property type="entry name" value="SAT4-like"/>
</dbReference>
<feature type="compositionally biased region" description="Basic and acidic residues" evidence="6">
    <location>
        <begin position="314"/>
        <end position="332"/>
    </location>
</feature>
<sequence length="347" mass="38410">MNATTPTNRPMPDPNVYFGQPILPVAIVSICLSTLFVGMRIWARTIILRVFALEDWFIILGWMFAVATSATNIVELNFGKGRQLATLGLPTLTSFLKVALAVNIVYILSLTFVKISILCLYLRALNYPYVRIATKVLLGIVVVTHLWILATLFTVCVPLDAFWDFTKHGTAYCHPYGIYWGHSGINIATDICIFILPLTVIRKMHAPRREKTALYIVFLLAFCVCAISLARTLQFLRGMLDPTLDTTPDTVIIGCWTMLEVNIAVICACLATIKPLFTRLLPSLHSTQTSSAITEVSGVETIGRARGRRNRSEISLRSDVAMDHTGSWKEAEQPTTGGESSSGPDRV</sequence>
<dbReference type="PANTHER" id="PTHR33048">
    <property type="entry name" value="PTH11-LIKE INTEGRAL MEMBRANE PROTEIN (AFU_ORTHOLOGUE AFUA_5G11245)"/>
    <property type="match status" value="1"/>
</dbReference>
<name>A0AAE0NGS4_9PEZI</name>
<dbReference type="PANTHER" id="PTHR33048:SF47">
    <property type="entry name" value="INTEGRAL MEMBRANE PROTEIN-RELATED"/>
    <property type="match status" value="1"/>
</dbReference>
<evidence type="ECO:0000259" key="8">
    <source>
        <dbReference type="Pfam" id="PF20684"/>
    </source>
</evidence>
<dbReference type="Pfam" id="PF20684">
    <property type="entry name" value="Fung_rhodopsin"/>
    <property type="match status" value="1"/>
</dbReference>
<gene>
    <name evidence="9" type="ORF">B0H63DRAFT_475121</name>
</gene>
<protein>
    <recommendedName>
        <fullName evidence="8">Rhodopsin domain-containing protein</fullName>
    </recommendedName>
</protein>
<keyword evidence="2 7" id="KW-0812">Transmembrane</keyword>
<evidence type="ECO:0000256" key="1">
    <source>
        <dbReference type="ARBA" id="ARBA00004141"/>
    </source>
</evidence>
<organism evidence="9 10">
    <name type="scientific">Podospora didyma</name>
    <dbReference type="NCBI Taxonomy" id="330526"/>
    <lineage>
        <taxon>Eukaryota</taxon>
        <taxon>Fungi</taxon>
        <taxon>Dikarya</taxon>
        <taxon>Ascomycota</taxon>
        <taxon>Pezizomycotina</taxon>
        <taxon>Sordariomycetes</taxon>
        <taxon>Sordariomycetidae</taxon>
        <taxon>Sordariales</taxon>
        <taxon>Podosporaceae</taxon>
        <taxon>Podospora</taxon>
    </lineage>
</organism>
<feature type="transmembrane region" description="Helical" evidence="7">
    <location>
        <begin position="22"/>
        <end position="43"/>
    </location>
</feature>